<dbReference type="AlphaFoldDB" id="A0A445EK91"/>
<comment type="caution">
    <text evidence="2">The sequence shown here is derived from an EMBL/GenBank/DDBJ whole genome shotgun (WGS) entry which is preliminary data.</text>
</comment>
<evidence type="ECO:0000313" key="3">
    <source>
        <dbReference type="Proteomes" id="UP000289738"/>
    </source>
</evidence>
<accession>A0A445EK91</accession>
<dbReference type="EMBL" id="SDMP01000001">
    <property type="protein sequence ID" value="RYR75762.1"/>
    <property type="molecule type" value="Genomic_DNA"/>
</dbReference>
<evidence type="ECO:0000256" key="1">
    <source>
        <dbReference type="SAM" id="MobiDB-lite"/>
    </source>
</evidence>
<feature type="region of interest" description="Disordered" evidence="1">
    <location>
        <begin position="42"/>
        <end position="70"/>
    </location>
</feature>
<dbReference type="Proteomes" id="UP000289738">
    <property type="component" value="Chromosome A01"/>
</dbReference>
<reference evidence="2 3" key="1">
    <citation type="submission" date="2019-01" db="EMBL/GenBank/DDBJ databases">
        <title>Sequencing of cultivated peanut Arachis hypogaea provides insights into genome evolution and oil improvement.</title>
        <authorList>
            <person name="Chen X."/>
        </authorList>
    </citation>
    <scope>NUCLEOTIDE SEQUENCE [LARGE SCALE GENOMIC DNA]</scope>
    <source>
        <strain evidence="3">cv. Fuhuasheng</strain>
        <tissue evidence="2">Leaves</tissue>
    </source>
</reference>
<name>A0A445EK91_ARAHY</name>
<gene>
    <name evidence="2" type="ORF">Ahy_A01g000342</name>
</gene>
<evidence type="ECO:0000313" key="2">
    <source>
        <dbReference type="EMBL" id="RYR75762.1"/>
    </source>
</evidence>
<sequence length="177" mass="18985">MNHFTSHSSQPMFCLPESFTLPYPTLATLFDPLPPLRRATATSIHRARPPSVRVATAPKSPTPLHSSSASSPHPLLFASSCRRLSASSLKGSLGVVWSNALVSRRCQRLNLSSRGFLDMHWRCFELTPIHPSVGNARAFLPGCFGCCCESHSVAAVTVAAAAARALASFVLSVKDKA</sequence>
<protein>
    <submittedName>
        <fullName evidence="2">Uncharacterized protein</fullName>
    </submittedName>
</protein>
<keyword evidence="3" id="KW-1185">Reference proteome</keyword>
<proteinExistence type="predicted"/>
<organism evidence="2 3">
    <name type="scientific">Arachis hypogaea</name>
    <name type="common">Peanut</name>
    <dbReference type="NCBI Taxonomy" id="3818"/>
    <lineage>
        <taxon>Eukaryota</taxon>
        <taxon>Viridiplantae</taxon>
        <taxon>Streptophyta</taxon>
        <taxon>Embryophyta</taxon>
        <taxon>Tracheophyta</taxon>
        <taxon>Spermatophyta</taxon>
        <taxon>Magnoliopsida</taxon>
        <taxon>eudicotyledons</taxon>
        <taxon>Gunneridae</taxon>
        <taxon>Pentapetalae</taxon>
        <taxon>rosids</taxon>
        <taxon>fabids</taxon>
        <taxon>Fabales</taxon>
        <taxon>Fabaceae</taxon>
        <taxon>Papilionoideae</taxon>
        <taxon>50 kb inversion clade</taxon>
        <taxon>dalbergioids sensu lato</taxon>
        <taxon>Dalbergieae</taxon>
        <taxon>Pterocarpus clade</taxon>
        <taxon>Arachis</taxon>
    </lineage>
</organism>